<dbReference type="AlphaFoldDB" id="B8BVR0"/>
<dbReference type="SMART" id="SM00487">
    <property type="entry name" value="DEXDc"/>
    <property type="match status" value="1"/>
</dbReference>
<dbReference type="KEGG" id="tps:THAPSDRAFT_14109"/>
<dbReference type="Gene3D" id="3.40.50.300">
    <property type="entry name" value="P-loop containing nucleotide triphosphate hydrolases"/>
    <property type="match status" value="2"/>
</dbReference>
<dbReference type="Proteomes" id="UP000001449">
    <property type="component" value="Chromosome 2"/>
</dbReference>
<reference evidence="10 11" key="1">
    <citation type="journal article" date="2004" name="Science">
        <title>The genome of the diatom Thalassiosira pseudonana: ecology, evolution, and metabolism.</title>
        <authorList>
            <person name="Armbrust E.V."/>
            <person name="Berges J.A."/>
            <person name="Bowler C."/>
            <person name="Green B.R."/>
            <person name="Martinez D."/>
            <person name="Putnam N.H."/>
            <person name="Zhou S."/>
            <person name="Allen A.E."/>
            <person name="Apt K.E."/>
            <person name="Bechner M."/>
            <person name="Brzezinski M.A."/>
            <person name="Chaal B.K."/>
            <person name="Chiovitti A."/>
            <person name="Davis A.K."/>
            <person name="Demarest M.S."/>
            <person name="Detter J.C."/>
            <person name="Glavina T."/>
            <person name="Goodstein D."/>
            <person name="Hadi M.Z."/>
            <person name="Hellsten U."/>
            <person name="Hildebrand M."/>
            <person name="Jenkins B.D."/>
            <person name="Jurka J."/>
            <person name="Kapitonov V.V."/>
            <person name="Kroger N."/>
            <person name="Lau W.W."/>
            <person name="Lane T.W."/>
            <person name="Larimer F.W."/>
            <person name="Lippmeier J.C."/>
            <person name="Lucas S."/>
            <person name="Medina M."/>
            <person name="Montsant A."/>
            <person name="Obornik M."/>
            <person name="Parker M.S."/>
            <person name="Palenik B."/>
            <person name="Pazour G.J."/>
            <person name="Richardson P.M."/>
            <person name="Rynearson T.A."/>
            <person name="Saito M.A."/>
            <person name="Schwartz D.C."/>
            <person name="Thamatrakoln K."/>
            <person name="Valentin K."/>
            <person name="Vardi A."/>
            <person name="Wilkerson F.P."/>
            <person name="Rokhsar D.S."/>
        </authorList>
    </citation>
    <scope>NUCLEOTIDE SEQUENCE [LARGE SCALE GENOMIC DNA]</scope>
    <source>
        <strain evidence="10 11">CCMP1335</strain>
    </source>
</reference>
<dbReference type="PROSITE" id="PS51194">
    <property type="entry name" value="HELICASE_CTER"/>
    <property type="match status" value="1"/>
</dbReference>
<sequence>GGFQTLNLSPPIFGGIKKLGYRTPTPVQRKSLPILLTGSDAVVMARTGSGKTVAFLIPVLERLLTARGEGNNSRGSKDASKSAFAVLLSPTRELSLQTLKVLRTLGQYCLNENKFNFIGINGGESMEKQFALLSSHPDIIVATPGRLSHHLSEIPDFHLRNCEMVVFDEADRLFEMGFAMQLRQICSTMPEHRQTMLFSATMPKALVEFTKTGMMHDPQVVRLDNEVQVSEELRIGFVTCRSDEKDAVLLHLVRDHVGKHSKRGLTLIFAATRHHVEYLTLLLETSGLSATQIYGNMDNTARQQNLNAFQSGQCPILVVTDVAARGIDIPLIDHVIHYAFPPSAKLFVHRSGRAARAGRIGYCWGIVDPEELPYMVDLHLFLGR</sequence>
<dbReference type="PROSITE" id="PS51195">
    <property type="entry name" value="Q_MOTIF"/>
    <property type="match status" value="1"/>
</dbReference>
<dbReference type="InterPro" id="IPR050079">
    <property type="entry name" value="DEAD_box_RNA_helicase"/>
</dbReference>
<organism evidence="10 11">
    <name type="scientific">Thalassiosira pseudonana</name>
    <name type="common">Marine diatom</name>
    <name type="synonym">Cyclotella nana</name>
    <dbReference type="NCBI Taxonomy" id="35128"/>
    <lineage>
        <taxon>Eukaryota</taxon>
        <taxon>Sar</taxon>
        <taxon>Stramenopiles</taxon>
        <taxon>Ochrophyta</taxon>
        <taxon>Bacillariophyta</taxon>
        <taxon>Coscinodiscophyceae</taxon>
        <taxon>Thalassiosirophycidae</taxon>
        <taxon>Thalassiosirales</taxon>
        <taxon>Thalassiosiraceae</taxon>
        <taxon>Thalassiosira</taxon>
    </lineage>
</organism>
<dbReference type="GO" id="GO:0006364">
    <property type="term" value="P:rRNA processing"/>
    <property type="evidence" value="ECO:0000318"/>
    <property type="project" value="GO_Central"/>
</dbReference>
<protein>
    <submittedName>
        <fullName evidence="10">Uncharacterized protein</fullName>
    </submittedName>
</protein>
<evidence type="ECO:0000313" key="10">
    <source>
        <dbReference type="EMBL" id="EED95502.1"/>
    </source>
</evidence>
<keyword evidence="4 6" id="KW-0067">ATP-binding</keyword>
<dbReference type="RefSeq" id="XP_002288059.1">
    <property type="nucleotide sequence ID" value="XM_002288023.1"/>
</dbReference>
<dbReference type="PROSITE" id="PS51192">
    <property type="entry name" value="HELICASE_ATP_BIND_1"/>
    <property type="match status" value="1"/>
</dbReference>
<dbReference type="GO" id="GO:0005730">
    <property type="term" value="C:nucleolus"/>
    <property type="evidence" value="ECO:0000318"/>
    <property type="project" value="GO_Central"/>
</dbReference>
<dbReference type="GO" id="GO:0005524">
    <property type="term" value="F:ATP binding"/>
    <property type="evidence" value="ECO:0007669"/>
    <property type="project" value="UniProtKB-KW"/>
</dbReference>
<dbReference type="InterPro" id="IPR001650">
    <property type="entry name" value="Helicase_C-like"/>
</dbReference>
<feature type="non-terminal residue" evidence="10">
    <location>
        <position position="1"/>
    </location>
</feature>
<dbReference type="STRING" id="35128.B8BVR0"/>
<dbReference type="PROSITE" id="PS00039">
    <property type="entry name" value="DEAD_ATP_HELICASE"/>
    <property type="match status" value="1"/>
</dbReference>
<dbReference type="GeneID" id="7450441"/>
<dbReference type="OMA" id="LHHVEEI"/>
<dbReference type="InterPro" id="IPR027417">
    <property type="entry name" value="P-loop_NTPase"/>
</dbReference>
<proteinExistence type="inferred from homology"/>
<feature type="domain" description="Helicase C-terminal" evidence="8">
    <location>
        <begin position="252"/>
        <end position="384"/>
    </location>
</feature>
<feature type="non-terminal residue" evidence="10">
    <location>
        <position position="384"/>
    </location>
</feature>
<dbReference type="InterPro" id="IPR011545">
    <property type="entry name" value="DEAD/DEAH_box_helicase_dom"/>
</dbReference>
<evidence type="ECO:0000259" key="7">
    <source>
        <dbReference type="PROSITE" id="PS51192"/>
    </source>
</evidence>
<dbReference type="Pfam" id="PF00271">
    <property type="entry name" value="Helicase_C"/>
    <property type="match status" value="1"/>
</dbReference>
<feature type="short sequence motif" description="Q motif" evidence="5">
    <location>
        <begin position="1"/>
        <end position="29"/>
    </location>
</feature>
<dbReference type="GO" id="GO:0003676">
    <property type="term" value="F:nucleic acid binding"/>
    <property type="evidence" value="ECO:0007669"/>
    <property type="project" value="InterPro"/>
</dbReference>
<dbReference type="PANTHER" id="PTHR47959">
    <property type="entry name" value="ATP-DEPENDENT RNA HELICASE RHLE-RELATED"/>
    <property type="match status" value="1"/>
</dbReference>
<evidence type="ECO:0000259" key="8">
    <source>
        <dbReference type="PROSITE" id="PS51194"/>
    </source>
</evidence>
<dbReference type="SUPFAM" id="SSF52540">
    <property type="entry name" value="P-loop containing nucleoside triphosphate hydrolases"/>
    <property type="match status" value="1"/>
</dbReference>
<dbReference type="HOGENOM" id="CLU_003041_1_3_1"/>
<dbReference type="CDD" id="cd18787">
    <property type="entry name" value="SF2_C_DEAD"/>
    <property type="match status" value="1"/>
</dbReference>
<dbReference type="PaxDb" id="35128-Thaps14109"/>
<evidence type="ECO:0000256" key="3">
    <source>
        <dbReference type="ARBA" id="ARBA00022806"/>
    </source>
</evidence>
<feature type="domain" description="DEAD-box RNA helicase Q" evidence="9">
    <location>
        <begin position="1"/>
        <end position="29"/>
    </location>
</feature>
<evidence type="ECO:0000313" key="11">
    <source>
        <dbReference type="Proteomes" id="UP000001449"/>
    </source>
</evidence>
<reference evidence="10 11" key="2">
    <citation type="journal article" date="2008" name="Nature">
        <title>The Phaeodactylum genome reveals the evolutionary history of diatom genomes.</title>
        <authorList>
            <person name="Bowler C."/>
            <person name="Allen A.E."/>
            <person name="Badger J.H."/>
            <person name="Grimwood J."/>
            <person name="Jabbari K."/>
            <person name="Kuo A."/>
            <person name="Maheswari U."/>
            <person name="Martens C."/>
            <person name="Maumus F."/>
            <person name="Otillar R.P."/>
            <person name="Rayko E."/>
            <person name="Salamov A."/>
            <person name="Vandepoele K."/>
            <person name="Beszteri B."/>
            <person name="Gruber A."/>
            <person name="Heijde M."/>
            <person name="Katinka M."/>
            <person name="Mock T."/>
            <person name="Valentin K."/>
            <person name="Verret F."/>
            <person name="Berges J.A."/>
            <person name="Brownlee C."/>
            <person name="Cadoret J.P."/>
            <person name="Chiovitti A."/>
            <person name="Choi C.J."/>
            <person name="Coesel S."/>
            <person name="De Martino A."/>
            <person name="Detter J.C."/>
            <person name="Durkin C."/>
            <person name="Falciatore A."/>
            <person name="Fournet J."/>
            <person name="Haruta M."/>
            <person name="Huysman M.J."/>
            <person name="Jenkins B.D."/>
            <person name="Jiroutova K."/>
            <person name="Jorgensen R.E."/>
            <person name="Joubert Y."/>
            <person name="Kaplan A."/>
            <person name="Kroger N."/>
            <person name="Kroth P.G."/>
            <person name="La Roche J."/>
            <person name="Lindquist E."/>
            <person name="Lommer M."/>
            <person name="Martin-Jezequel V."/>
            <person name="Lopez P.J."/>
            <person name="Lucas S."/>
            <person name="Mangogna M."/>
            <person name="McGinnis K."/>
            <person name="Medlin L.K."/>
            <person name="Montsant A."/>
            <person name="Oudot-Le Secq M.P."/>
            <person name="Napoli C."/>
            <person name="Obornik M."/>
            <person name="Parker M.S."/>
            <person name="Petit J.L."/>
            <person name="Porcel B.M."/>
            <person name="Poulsen N."/>
            <person name="Robison M."/>
            <person name="Rychlewski L."/>
            <person name="Rynearson T.A."/>
            <person name="Schmutz J."/>
            <person name="Shapiro H."/>
            <person name="Siaut M."/>
            <person name="Stanley M."/>
            <person name="Sussman M.R."/>
            <person name="Taylor A.R."/>
            <person name="Vardi A."/>
            <person name="von Dassow P."/>
            <person name="Vyverman W."/>
            <person name="Willis A."/>
            <person name="Wyrwicz L.S."/>
            <person name="Rokhsar D.S."/>
            <person name="Weissenbach J."/>
            <person name="Armbrust E.V."/>
            <person name="Green B.R."/>
            <person name="Van de Peer Y."/>
            <person name="Grigoriev I.V."/>
        </authorList>
    </citation>
    <scope>NUCLEOTIDE SEQUENCE [LARGE SCALE GENOMIC DNA]</scope>
    <source>
        <strain evidence="10 11">CCMP1335</strain>
    </source>
</reference>
<evidence type="ECO:0000256" key="6">
    <source>
        <dbReference type="RuleBase" id="RU000492"/>
    </source>
</evidence>
<dbReference type="Pfam" id="PF00270">
    <property type="entry name" value="DEAD"/>
    <property type="match status" value="1"/>
</dbReference>
<dbReference type="InterPro" id="IPR014001">
    <property type="entry name" value="Helicase_ATP-bd"/>
</dbReference>
<feature type="domain" description="Helicase ATP-binding" evidence="7">
    <location>
        <begin position="32"/>
        <end position="220"/>
    </location>
</feature>
<dbReference type="InterPro" id="IPR014014">
    <property type="entry name" value="RNA_helicase_DEAD_Q_motif"/>
</dbReference>
<dbReference type="SMART" id="SM00490">
    <property type="entry name" value="HELICc"/>
    <property type="match status" value="1"/>
</dbReference>
<dbReference type="GO" id="GO:0016787">
    <property type="term" value="F:hydrolase activity"/>
    <property type="evidence" value="ECO:0007669"/>
    <property type="project" value="UniProtKB-KW"/>
</dbReference>
<dbReference type="EMBL" id="CM000639">
    <property type="protein sequence ID" value="EED95502.1"/>
    <property type="molecule type" value="Genomic_DNA"/>
</dbReference>
<dbReference type="PANTHER" id="PTHR47959:SF8">
    <property type="entry name" value="RNA HELICASE"/>
    <property type="match status" value="1"/>
</dbReference>
<dbReference type="eggNOG" id="KOG0337">
    <property type="taxonomic scope" value="Eukaryota"/>
</dbReference>
<accession>B8BVR0</accession>
<evidence type="ECO:0000256" key="4">
    <source>
        <dbReference type="ARBA" id="ARBA00022840"/>
    </source>
</evidence>
<evidence type="ECO:0000256" key="1">
    <source>
        <dbReference type="ARBA" id="ARBA00022741"/>
    </source>
</evidence>
<evidence type="ECO:0000256" key="2">
    <source>
        <dbReference type="ARBA" id="ARBA00022801"/>
    </source>
</evidence>
<dbReference type="InterPro" id="IPR000629">
    <property type="entry name" value="RNA-helicase_DEAD-box_CS"/>
</dbReference>
<gene>
    <name evidence="10" type="ORF">THAPSDRAFT_14109</name>
</gene>
<name>B8BVR0_THAPS</name>
<keyword evidence="1 6" id="KW-0547">Nucleotide-binding</keyword>
<dbReference type="GO" id="GO:0003724">
    <property type="term" value="F:RNA helicase activity"/>
    <property type="evidence" value="ECO:0007669"/>
    <property type="project" value="InterPro"/>
</dbReference>
<evidence type="ECO:0000259" key="9">
    <source>
        <dbReference type="PROSITE" id="PS51195"/>
    </source>
</evidence>
<comment type="similarity">
    <text evidence="6">Belongs to the DEAD box helicase family.</text>
</comment>
<keyword evidence="11" id="KW-1185">Reference proteome</keyword>
<dbReference type="InParanoid" id="B8BVR0"/>
<keyword evidence="3 6" id="KW-0347">Helicase</keyword>
<keyword evidence="2 6" id="KW-0378">Hydrolase</keyword>
<evidence type="ECO:0000256" key="5">
    <source>
        <dbReference type="PROSITE-ProRule" id="PRU00552"/>
    </source>
</evidence>